<dbReference type="EMBL" id="VTRV01000015">
    <property type="protein sequence ID" value="TZF91200.1"/>
    <property type="molecule type" value="Genomic_DNA"/>
</dbReference>
<dbReference type="InterPro" id="IPR029063">
    <property type="entry name" value="SAM-dependent_MTases_sf"/>
</dbReference>
<dbReference type="AlphaFoldDB" id="A0A5D8Z985"/>
<proteinExistence type="predicted"/>
<keyword evidence="3" id="KW-1185">Reference proteome</keyword>
<organism evidence="2 3">
    <name type="scientific">Cognatilysobacter lacus</name>
    <dbReference type="NCBI Taxonomy" id="1643323"/>
    <lineage>
        <taxon>Bacteria</taxon>
        <taxon>Pseudomonadati</taxon>
        <taxon>Pseudomonadota</taxon>
        <taxon>Gammaproteobacteria</taxon>
        <taxon>Lysobacterales</taxon>
        <taxon>Lysobacteraceae</taxon>
        <taxon>Cognatilysobacter</taxon>
    </lineage>
</organism>
<keyword evidence="2" id="KW-0808">Transferase</keyword>
<dbReference type="CDD" id="cd02440">
    <property type="entry name" value="AdoMet_MTases"/>
    <property type="match status" value="1"/>
</dbReference>
<name>A0A5D8Z985_9GAMM</name>
<evidence type="ECO:0000313" key="3">
    <source>
        <dbReference type="Proteomes" id="UP000323164"/>
    </source>
</evidence>
<protein>
    <submittedName>
        <fullName evidence="2">Class I SAM-dependent methyltransferase</fullName>
    </submittedName>
</protein>
<dbReference type="Proteomes" id="UP000323164">
    <property type="component" value="Unassembled WGS sequence"/>
</dbReference>
<evidence type="ECO:0000313" key="2">
    <source>
        <dbReference type="EMBL" id="TZF91200.1"/>
    </source>
</evidence>
<dbReference type="SUPFAM" id="SSF53335">
    <property type="entry name" value="S-adenosyl-L-methionine-dependent methyltransferases"/>
    <property type="match status" value="1"/>
</dbReference>
<comment type="caution">
    <text evidence="2">The sequence shown here is derived from an EMBL/GenBank/DDBJ whole genome shotgun (WGS) entry which is preliminary data.</text>
</comment>
<keyword evidence="2" id="KW-0489">Methyltransferase</keyword>
<dbReference type="Gene3D" id="3.40.50.150">
    <property type="entry name" value="Vaccinia Virus protein VP39"/>
    <property type="match status" value="1"/>
</dbReference>
<evidence type="ECO:0000259" key="1">
    <source>
        <dbReference type="Pfam" id="PF08241"/>
    </source>
</evidence>
<dbReference type="GO" id="GO:0032259">
    <property type="term" value="P:methylation"/>
    <property type="evidence" value="ECO:0007669"/>
    <property type="project" value="UniProtKB-KW"/>
</dbReference>
<dbReference type="InterPro" id="IPR013216">
    <property type="entry name" value="Methyltransf_11"/>
</dbReference>
<reference evidence="2 3" key="1">
    <citation type="submission" date="2019-08" db="EMBL/GenBank/DDBJ databases">
        <title>Draft genome sequence of Lysobacter sp. UKS-15.</title>
        <authorList>
            <person name="Im W.-T."/>
        </authorList>
    </citation>
    <scope>NUCLEOTIDE SEQUENCE [LARGE SCALE GENOMIC DNA]</scope>
    <source>
        <strain evidence="2 3">UKS-15</strain>
    </source>
</reference>
<sequence length="209" mass="23355">MLKLQIGAGLDGPASWMNVDASPTVRLQRLPALGPLFERWLSPRFSRRIVYGDVVRGLALANESADVAYSSHMLEHLAYDDLRTALREVHRVLRPGGVFRSVMPDLEAEVATYVASTNDDRASEFLRATLLGMSTRPRGMLGHLRAAVGNSQHLWLWDYRSIATRLAEAGFTDIRRAAFNDSAEPVFAEVEHFERWNGCLGFECRKAAP</sequence>
<gene>
    <name evidence="2" type="ORF">FW784_02620</name>
</gene>
<feature type="domain" description="Methyltransferase type 11" evidence="1">
    <location>
        <begin position="49"/>
        <end position="99"/>
    </location>
</feature>
<dbReference type="GO" id="GO:0008757">
    <property type="term" value="F:S-adenosylmethionine-dependent methyltransferase activity"/>
    <property type="evidence" value="ECO:0007669"/>
    <property type="project" value="InterPro"/>
</dbReference>
<dbReference type="Pfam" id="PF08241">
    <property type="entry name" value="Methyltransf_11"/>
    <property type="match status" value="1"/>
</dbReference>
<accession>A0A5D8Z985</accession>
<dbReference type="OrthoDB" id="9810247at2"/>